<protein>
    <submittedName>
        <fullName evidence="2">Uncharacterized protein</fullName>
    </submittedName>
</protein>
<keyword evidence="1" id="KW-1133">Transmembrane helix</keyword>
<sequence length="68" mass="7787">MSACYQFFTCRKGLHFGRVQCWNLSLCKNLYLGCSLHVCIAAVGYLLIIVKKYTVQGFFEDKRSPGLF</sequence>
<proteinExistence type="predicted"/>
<keyword evidence="1" id="KW-0812">Transmembrane</keyword>
<accession>A0A0A9ETD6</accession>
<organism evidence="2">
    <name type="scientific">Arundo donax</name>
    <name type="common">Giant reed</name>
    <name type="synonym">Donax arundinaceus</name>
    <dbReference type="NCBI Taxonomy" id="35708"/>
    <lineage>
        <taxon>Eukaryota</taxon>
        <taxon>Viridiplantae</taxon>
        <taxon>Streptophyta</taxon>
        <taxon>Embryophyta</taxon>
        <taxon>Tracheophyta</taxon>
        <taxon>Spermatophyta</taxon>
        <taxon>Magnoliopsida</taxon>
        <taxon>Liliopsida</taxon>
        <taxon>Poales</taxon>
        <taxon>Poaceae</taxon>
        <taxon>PACMAD clade</taxon>
        <taxon>Arundinoideae</taxon>
        <taxon>Arundineae</taxon>
        <taxon>Arundo</taxon>
    </lineage>
</organism>
<evidence type="ECO:0000256" key="1">
    <source>
        <dbReference type="SAM" id="Phobius"/>
    </source>
</evidence>
<evidence type="ECO:0000313" key="2">
    <source>
        <dbReference type="EMBL" id="JAE01101.1"/>
    </source>
</evidence>
<feature type="transmembrane region" description="Helical" evidence="1">
    <location>
        <begin position="30"/>
        <end position="50"/>
    </location>
</feature>
<dbReference type="EMBL" id="GBRH01196795">
    <property type="protein sequence ID" value="JAE01101.1"/>
    <property type="molecule type" value="Transcribed_RNA"/>
</dbReference>
<name>A0A0A9ETD6_ARUDO</name>
<keyword evidence="1" id="KW-0472">Membrane</keyword>
<reference evidence="2" key="1">
    <citation type="submission" date="2014-09" db="EMBL/GenBank/DDBJ databases">
        <authorList>
            <person name="Magalhaes I.L.F."/>
            <person name="Oliveira U."/>
            <person name="Santos F.R."/>
            <person name="Vidigal T.H.D.A."/>
            <person name="Brescovit A.D."/>
            <person name="Santos A.J."/>
        </authorList>
    </citation>
    <scope>NUCLEOTIDE SEQUENCE</scope>
    <source>
        <tissue evidence="2">Shoot tissue taken approximately 20 cm above the soil surface</tissue>
    </source>
</reference>
<dbReference type="AlphaFoldDB" id="A0A0A9ETD6"/>
<reference evidence="2" key="2">
    <citation type="journal article" date="2015" name="Data Brief">
        <title>Shoot transcriptome of the giant reed, Arundo donax.</title>
        <authorList>
            <person name="Barrero R.A."/>
            <person name="Guerrero F.D."/>
            <person name="Moolhuijzen P."/>
            <person name="Goolsby J.A."/>
            <person name="Tidwell J."/>
            <person name="Bellgard S.E."/>
            <person name="Bellgard M.I."/>
        </authorList>
    </citation>
    <scope>NUCLEOTIDE SEQUENCE</scope>
    <source>
        <tissue evidence="2">Shoot tissue taken approximately 20 cm above the soil surface</tissue>
    </source>
</reference>